<dbReference type="GO" id="GO:0003747">
    <property type="term" value="F:translation release factor activity"/>
    <property type="evidence" value="ECO:0007669"/>
    <property type="project" value="InterPro"/>
</dbReference>
<dbReference type="FunFam" id="2.40.30.10:FF:000024">
    <property type="entry name" value="Eukaryotic peptide chain release factor GTP-binding subunit ERF3A"/>
    <property type="match status" value="1"/>
</dbReference>
<dbReference type="GO" id="GO:0000288">
    <property type="term" value="P:nuclear-transcribed mRNA catabolic process, deadenylation-dependent decay"/>
    <property type="evidence" value="ECO:0007669"/>
    <property type="project" value="InterPro"/>
</dbReference>
<proteinExistence type="inferred from homology"/>
<evidence type="ECO:0000256" key="6">
    <source>
        <dbReference type="ARBA" id="ARBA00022490"/>
    </source>
</evidence>
<comment type="similarity">
    <text evidence="3">Belongs to the TRAFAC class translation factor GTPase superfamily. Classic translation factor GTPase family. EF-Tu/EF-1A subfamily.</text>
</comment>
<dbReference type="InterPro" id="IPR009000">
    <property type="entry name" value="Transl_B-barrel_sf"/>
</dbReference>
<dbReference type="InterPro" id="IPR000795">
    <property type="entry name" value="T_Tr_GTP-bd_dom"/>
</dbReference>
<dbReference type="PRINTS" id="PR01343">
    <property type="entry name" value="YEASTERF"/>
</dbReference>
<keyword evidence="5" id="KW-0488">Methylation</keyword>
<dbReference type="Gene3D" id="2.40.30.10">
    <property type="entry name" value="Translation factors"/>
    <property type="match status" value="2"/>
</dbReference>
<dbReference type="GO" id="GO:0003924">
    <property type="term" value="F:GTPase activity"/>
    <property type="evidence" value="ECO:0007669"/>
    <property type="project" value="InterPro"/>
</dbReference>
<dbReference type="Pfam" id="PF03144">
    <property type="entry name" value="GTP_EFTU_D2"/>
    <property type="match status" value="1"/>
</dbReference>
<feature type="domain" description="Tr-type G" evidence="16">
    <location>
        <begin position="92"/>
        <end position="321"/>
    </location>
</feature>
<dbReference type="PROSITE" id="PS00301">
    <property type="entry name" value="G_TR_1"/>
    <property type="match status" value="1"/>
</dbReference>
<dbReference type="InterPro" id="IPR004161">
    <property type="entry name" value="EFTu-like_2"/>
</dbReference>
<dbReference type="InterPro" id="IPR003285">
    <property type="entry name" value="Sup35"/>
</dbReference>
<dbReference type="GO" id="GO:0005737">
    <property type="term" value="C:cytoplasm"/>
    <property type="evidence" value="ECO:0007669"/>
    <property type="project" value="UniProtKB-SubCell"/>
</dbReference>
<dbReference type="CDD" id="cd03704">
    <property type="entry name" value="eRF3_C_III"/>
    <property type="match status" value="1"/>
</dbReference>
<name>A0A388LYZ1_CHABU</name>
<evidence type="ECO:0000256" key="8">
    <source>
        <dbReference type="ARBA" id="ARBA00022737"/>
    </source>
</evidence>
<dbReference type="Proteomes" id="UP000265515">
    <property type="component" value="Unassembled WGS sequence"/>
</dbReference>
<dbReference type="InterPro" id="IPR050100">
    <property type="entry name" value="TRAFAC_GTPase_members"/>
</dbReference>
<dbReference type="Gramene" id="GBG87452">
    <property type="protein sequence ID" value="GBG87452"/>
    <property type="gene ID" value="CBR_g45510"/>
</dbReference>
<dbReference type="EMBL" id="BFEA01000614">
    <property type="protein sequence ID" value="GBG87452.1"/>
    <property type="molecule type" value="Genomic_DNA"/>
</dbReference>
<accession>A0A388LYZ1</accession>
<evidence type="ECO:0000256" key="3">
    <source>
        <dbReference type="ARBA" id="ARBA00007249"/>
    </source>
</evidence>
<evidence type="ECO:0000256" key="10">
    <source>
        <dbReference type="ARBA" id="ARBA00022917"/>
    </source>
</evidence>
<evidence type="ECO:0000256" key="11">
    <source>
        <dbReference type="ARBA" id="ARBA00023134"/>
    </source>
</evidence>
<dbReference type="InterPro" id="IPR027417">
    <property type="entry name" value="P-loop_NTPase"/>
</dbReference>
<dbReference type="CDD" id="cd01883">
    <property type="entry name" value="EF1_alpha"/>
    <property type="match status" value="1"/>
</dbReference>
<sequence>MSVWAQPQQLKEVRGYVRVVAEDAIEWRHRCGWRNDVVVCDLHVDLASRKLASLKVEEPAETKKEKLKEAPKEVTEELVADEDFEDFPSDEAQHVNLVFIGHVDAGKSTIGGQILYLTGSVDERTIQKYEREAKDKSRESWYMAYIMDTNEEERAKGITVEVGRAYFETAKRRYTILDAPGHKNYVPNMISGASQADIGVLVISARKGEFETGFERGGQTREHAQLAKTLGVGKLVVVVNKMDEPSVQWSKERYDEIEKKMGPFLRSCGYNTKKDVQYIPISGLQGINMKTRMTPDICPWWNGQSLFEVLDGLQLVERDPKGPVRLPIIDKYKDMGTVVMGKIESGNIRRGQTLMVMPNKAVVKVLTIIRNNDEIERARPGENLRVRLSNIEEEDISPGFILSSIKRPISVVNEFDAQLQILDLLDHKAIFTAGYKAVLHIHAVVEECEILKLLVQIDPKTKKRMKRPVLFVKTGAIVECRIQVAQVICVELFKDFPQLGRFTLRDEGKTVAIGKVIGLEGASSSA</sequence>
<dbReference type="STRING" id="69332.A0A388LYZ1"/>
<keyword evidence="9" id="KW-0547">Nucleotide-binding</keyword>
<evidence type="ECO:0000256" key="14">
    <source>
        <dbReference type="ARBA" id="ARBA00030845"/>
    </source>
</evidence>
<dbReference type="OrthoDB" id="342024at2759"/>
<dbReference type="FunFam" id="3.40.50.300:FF:000862">
    <property type="entry name" value="Eukaryotic peptide chain release factor GTP-binding subunit ERF3A"/>
    <property type="match status" value="1"/>
</dbReference>
<evidence type="ECO:0000256" key="9">
    <source>
        <dbReference type="ARBA" id="ARBA00022741"/>
    </source>
</evidence>
<keyword evidence="18" id="KW-1185">Reference proteome</keyword>
<comment type="caution">
    <text evidence="17">The sequence shown here is derived from an EMBL/GenBank/DDBJ whole genome shotgun (WGS) entry which is preliminary data.</text>
</comment>
<dbReference type="PROSITE" id="PS51722">
    <property type="entry name" value="G_TR_2"/>
    <property type="match status" value="1"/>
</dbReference>
<evidence type="ECO:0000313" key="17">
    <source>
        <dbReference type="EMBL" id="GBG87452.1"/>
    </source>
</evidence>
<organism evidence="17 18">
    <name type="scientific">Chara braunii</name>
    <name type="common">Braun's stonewort</name>
    <dbReference type="NCBI Taxonomy" id="69332"/>
    <lineage>
        <taxon>Eukaryota</taxon>
        <taxon>Viridiplantae</taxon>
        <taxon>Streptophyta</taxon>
        <taxon>Charophyceae</taxon>
        <taxon>Charales</taxon>
        <taxon>Characeae</taxon>
        <taxon>Chara</taxon>
    </lineage>
</organism>
<evidence type="ECO:0000256" key="5">
    <source>
        <dbReference type="ARBA" id="ARBA00022481"/>
    </source>
</evidence>
<dbReference type="AlphaFoldDB" id="A0A388LYZ1"/>
<evidence type="ECO:0000256" key="12">
    <source>
        <dbReference type="ARBA" id="ARBA00029585"/>
    </source>
</evidence>
<keyword evidence="7" id="KW-0597">Phosphoprotein</keyword>
<dbReference type="GO" id="GO:0005525">
    <property type="term" value="F:GTP binding"/>
    <property type="evidence" value="ECO:0007669"/>
    <property type="project" value="UniProtKB-KW"/>
</dbReference>
<dbReference type="SUPFAM" id="SSF50447">
    <property type="entry name" value="Translation proteins"/>
    <property type="match status" value="1"/>
</dbReference>
<protein>
    <recommendedName>
        <fullName evidence="4">Eukaryotic peptide chain release factor GTP-binding subunit</fullName>
    </recommendedName>
    <alternativeName>
        <fullName evidence="15">ERF-3</fullName>
    </alternativeName>
    <alternativeName>
        <fullName evidence="14">ERF2</fullName>
    </alternativeName>
    <alternativeName>
        <fullName evidence="12">Polypeptide release factor 3</fullName>
    </alternativeName>
    <alternativeName>
        <fullName evidence="13">Translation release factor 3</fullName>
    </alternativeName>
</protein>
<reference evidence="17 18" key="1">
    <citation type="journal article" date="2018" name="Cell">
        <title>The Chara Genome: Secondary Complexity and Implications for Plant Terrestrialization.</title>
        <authorList>
            <person name="Nishiyama T."/>
            <person name="Sakayama H."/>
            <person name="Vries J.D."/>
            <person name="Buschmann H."/>
            <person name="Saint-Marcoux D."/>
            <person name="Ullrich K.K."/>
            <person name="Haas F.B."/>
            <person name="Vanderstraeten L."/>
            <person name="Becker D."/>
            <person name="Lang D."/>
            <person name="Vosolsobe S."/>
            <person name="Rombauts S."/>
            <person name="Wilhelmsson P.K.I."/>
            <person name="Janitza P."/>
            <person name="Kern R."/>
            <person name="Heyl A."/>
            <person name="Rumpler F."/>
            <person name="Villalobos L.I.A.C."/>
            <person name="Clay J.M."/>
            <person name="Skokan R."/>
            <person name="Toyoda A."/>
            <person name="Suzuki Y."/>
            <person name="Kagoshima H."/>
            <person name="Schijlen E."/>
            <person name="Tajeshwar N."/>
            <person name="Catarino B."/>
            <person name="Hetherington A.J."/>
            <person name="Saltykova A."/>
            <person name="Bonnot C."/>
            <person name="Breuninger H."/>
            <person name="Symeonidi A."/>
            <person name="Radhakrishnan G.V."/>
            <person name="Van Nieuwerburgh F."/>
            <person name="Deforce D."/>
            <person name="Chang C."/>
            <person name="Karol K.G."/>
            <person name="Hedrich R."/>
            <person name="Ulvskov P."/>
            <person name="Glockner G."/>
            <person name="Delwiche C.F."/>
            <person name="Petrasek J."/>
            <person name="Van de Peer Y."/>
            <person name="Friml J."/>
            <person name="Beilby M."/>
            <person name="Dolan L."/>
            <person name="Kohara Y."/>
            <person name="Sugano S."/>
            <person name="Fujiyama A."/>
            <person name="Delaux P.-M."/>
            <person name="Quint M."/>
            <person name="TheiBen G."/>
            <person name="Hagemann M."/>
            <person name="Harholt J."/>
            <person name="Dunand C."/>
            <person name="Zachgo S."/>
            <person name="Langdale J."/>
            <person name="Maumus F."/>
            <person name="Straeten D.V.D."/>
            <person name="Gould S.B."/>
            <person name="Rensing S.A."/>
        </authorList>
    </citation>
    <scope>NUCLEOTIDE SEQUENCE [LARGE SCALE GENOMIC DNA]</scope>
    <source>
        <strain evidence="17 18">S276</strain>
    </source>
</reference>
<evidence type="ECO:0000259" key="16">
    <source>
        <dbReference type="PROSITE" id="PS51722"/>
    </source>
</evidence>
<dbReference type="InterPro" id="IPR054696">
    <property type="entry name" value="GTP-eEF1A_C"/>
</dbReference>
<dbReference type="CDD" id="cd04089">
    <property type="entry name" value="eRF3_II"/>
    <property type="match status" value="1"/>
</dbReference>
<evidence type="ECO:0000256" key="7">
    <source>
        <dbReference type="ARBA" id="ARBA00022553"/>
    </source>
</evidence>
<evidence type="ECO:0000256" key="4">
    <source>
        <dbReference type="ARBA" id="ARBA00015765"/>
    </source>
</evidence>
<comment type="subcellular location">
    <subcellularLocation>
        <location evidence="2">Cytoplasm</location>
    </subcellularLocation>
</comment>
<dbReference type="PRINTS" id="PR00315">
    <property type="entry name" value="ELONGATNFCT"/>
</dbReference>
<gene>
    <name evidence="17" type="ORF">CBR_g45510</name>
</gene>
<dbReference type="PANTHER" id="PTHR23115">
    <property type="entry name" value="TRANSLATION FACTOR"/>
    <property type="match status" value="1"/>
</dbReference>
<dbReference type="Pfam" id="PF00009">
    <property type="entry name" value="GTP_EFTU"/>
    <property type="match status" value="1"/>
</dbReference>
<keyword evidence="10" id="KW-0648">Protein biosynthesis</keyword>
<keyword evidence="6" id="KW-0963">Cytoplasm</keyword>
<evidence type="ECO:0000313" key="18">
    <source>
        <dbReference type="Proteomes" id="UP000265515"/>
    </source>
</evidence>
<evidence type="ECO:0000256" key="1">
    <source>
        <dbReference type="ARBA" id="ARBA00003982"/>
    </source>
</evidence>
<dbReference type="Pfam" id="PF22594">
    <property type="entry name" value="GTP-eEF1A_C"/>
    <property type="match status" value="1"/>
</dbReference>
<evidence type="ECO:0000256" key="15">
    <source>
        <dbReference type="ARBA" id="ARBA00031881"/>
    </source>
</evidence>
<dbReference type="InterPro" id="IPR009001">
    <property type="entry name" value="Transl_elong_EF1A/Init_IF2_C"/>
</dbReference>
<dbReference type="Gene3D" id="3.40.50.300">
    <property type="entry name" value="P-loop containing nucleotide triphosphate hydrolases"/>
    <property type="match status" value="1"/>
</dbReference>
<evidence type="ECO:0000256" key="13">
    <source>
        <dbReference type="ARBA" id="ARBA00030210"/>
    </source>
</evidence>
<dbReference type="OMA" id="IERYEEC"/>
<keyword evidence="8" id="KW-0677">Repeat</keyword>
<dbReference type="InterPro" id="IPR031157">
    <property type="entry name" value="G_TR_CS"/>
</dbReference>
<evidence type="ECO:0000256" key="2">
    <source>
        <dbReference type="ARBA" id="ARBA00004496"/>
    </source>
</evidence>
<comment type="function">
    <text evidence="1">This protein promotes the GTP-dependent binding of aminoacyl-tRNA to the A-site of ribosomes during protein biosynthesis.</text>
</comment>
<dbReference type="FunFam" id="2.40.30.10:FF:000077">
    <property type="entry name" value="Putative translation elongation/initiation factor family protein"/>
    <property type="match status" value="1"/>
</dbReference>
<dbReference type="SUPFAM" id="SSF50465">
    <property type="entry name" value="EF-Tu/eEF-1alpha/eIF2-gamma C-terminal domain"/>
    <property type="match status" value="1"/>
</dbReference>
<keyword evidence="11" id="KW-0342">GTP-binding</keyword>
<dbReference type="SUPFAM" id="SSF52540">
    <property type="entry name" value="P-loop containing nucleoside triphosphate hydrolases"/>
    <property type="match status" value="1"/>
</dbReference>